<reference evidence="2 3" key="1">
    <citation type="submission" date="2019-06" db="EMBL/GenBank/DDBJ databases">
        <title>Sequencing the genomes of 1000 actinobacteria strains.</title>
        <authorList>
            <person name="Klenk H.-P."/>
        </authorList>
    </citation>
    <scope>NUCLEOTIDE SEQUENCE [LARGE SCALE GENOMIC DNA]</scope>
    <source>
        <strain evidence="2 3">DSM 24617</strain>
    </source>
</reference>
<dbReference type="Pfam" id="PF08445">
    <property type="entry name" value="FR47"/>
    <property type="match status" value="1"/>
</dbReference>
<proteinExistence type="predicted"/>
<dbReference type="InterPro" id="IPR000182">
    <property type="entry name" value="GNAT_dom"/>
</dbReference>
<comment type="caution">
    <text evidence="2">The sequence shown here is derived from an EMBL/GenBank/DDBJ whole genome shotgun (WGS) entry which is preliminary data.</text>
</comment>
<organism evidence="2 3">
    <name type="scientific">Barrientosiimonas humi</name>
    <dbReference type="NCBI Taxonomy" id="999931"/>
    <lineage>
        <taxon>Bacteria</taxon>
        <taxon>Bacillati</taxon>
        <taxon>Actinomycetota</taxon>
        <taxon>Actinomycetes</taxon>
        <taxon>Micrococcales</taxon>
        <taxon>Dermacoccaceae</taxon>
        <taxon>Barrientosiimonas</taxon>
    </lineage>
</organism>
<dbReference type="CDD" id="cd04301">
    <property type="entry name" value="NAT_SF"/>
    <property type="match status" value="1"/>
</dbReference>
<dbReference type="PROSITE" id="PS51186">
    <property type="entry name" value="GNAT"/>
    <property type="match status" value="1"/>
</dbReference>
<protein>
    <submittedName>
        <fullName evidence="2">FR47-like protein</fullName>
    </submittedName>
</protein>
<feature type="domain" description="N-acetyltransferase" evidence="1">
    <location>
        <begin position="139"/>
        <end position="270"/>
    </location>
</feature>
<dbReference type="InterPro" id="IPR013653">
    <property type="entry name" value="GCN5-like_dom"/>
</dbReference>
<sequence length="270" mass="29144">MICLVQHVDVEPLEVAPEPITTQRALEKASQHDPYVLYDGALASGDTGYRWGSAYALRTMPHSPRRRGPRGTVLGPDDADAAELLAWIARTRPWGDLAGISVERHREPTLHEHFVVGDGGNWDWWWSTVAPPRTPGQDLVVPLDDTADAQAITALNEIGNPTAESEPGTGRTELWAGIRDELDPSRVIAAAALHRSRTGHGVLTGIVVDPAHRGRGLGRAVTAALTRGCIEADGVATLGMYADNDTARSLYSSLGYRVAHEFASRAITPR</sequence>
<dbReference type="EMBL" id="VFOK01000001">
    <property type="protein sequence ID" value="TQL33404.1"/>
    <property type="molecule type" value="Genomic_DNA"/>
</dbReference>
<dbReference type="Gene3D" id="3.40.630.30">
    <property type="match status" value="1"/>
</dbReference>
<evidence type="ECO:0000313" key="3">
    <source>
        <dbReference type="Proteomes" id="UP000318336"/>
    </source>
</evidence>
<keyword evidence="3" id="KW-1185">Reference proteome</keyword>
<evidence type="ECO:0000313" key="2">
    <source>
        <dbReference type="EMBL" id="TQL33404.1"/>
    </source>
</evidence>
<dbReference type="AlphaFoldDB" id="A0A542XC97"/>
<name>A0A542XC97_9MICO</name>
<dbReference type="SUPFAM" id="SSF55729">
    <property type="entry name" value="Acyl-CoA N-acyltransferases (Nat)"/>
    <property type="match status" value="1"/>
</dbReference>
<dbReference type="Proteomes" id="UP000318336">
    <property type="component" value="Unassembled WGS sequence"/>
</dbReference>
<evidence type="ECO:0000259" key="1">
    <source>
        <dbReference type="PROSITE" id="PS51186"/>
    </source>
</evidence>
<dbReference type="InterPro" id="IPR016181">
    <property type="entry name" value="Acyl_CoA_acyltransferase"/>
</dbReference>
<accession>A0A542XC97</accession>
<dbReference type="GO" id="GO:0016747">
    <property type="term" value="F:acyltransferase activity, transferring groups other than amino-acyl groups"/>
    <property type="evidence" value="ECO:0007669"/>
    <property type="project" value="InterPro"/>
</dbReference>
<gene>
    <name evidence="2" type="ORF">FB554_1547</name>
</gene>